<dbReference type="EMBL" id="CP080096">
    <property type="protein sequence ID" value="QYD73734.1"/>
    <property type="molecule type" value="Genomic_DNA"/>
</dbReference>
<dbReference type="SUPFAM" id="SSF55729">
    <property type="entry name" value="Acyl-CoA N-acyltransferases (Nat)"/>
    <property type="match status" value="1"/>
</dbReference>
<dbReference type="EC" id="2.3.1.-" evidence="2"/>
<sequence length="237" mass="25864">MSEVEPQRAAAGIHPLDHAIWNALTTTQSRFAVGDERAVRYPATIAPFAAIVDSSAESFASLRLLIEAHGPAAFMEKADIDVPPDFAVVRRATLLQMIWQDAEVVQQGELQPVRLTGRDVPEMLALTHATQPGPFGPRTIELGSYFGVRKDGRLVAMAGERMRLDGFTEISAVCVDPAFRGQGYARGLMLLLISVISTRGETPFLHVFAANEQAIALYRALGFVDRQAFRLTVLDCA</sequence>
<accession>A0ABX8V3B1</accession>
<gene>
    <name evidence="2" type="ORF">KZJ38_23585</name>
</gene>
<dbReference type="PROSITE" id="PS51186">
    <property type="entry name" value="GNAT"/>
    <property type="match status" value="1"/>
</dbReference>
<evidence type="ECO:0000259" key="1">
    <source>
        <dbReference type="PROSITE" id="PS51186"/>
    </source>
</evidence>
<dbReference type="Proteomes" id="UP000826462">
    <property type="component" value="Chromosome 2"/>
</dbReference>
<keyword evidence="3" id="KW-1185">Reference proteome</keyword>
<dbReference type="CDD" id="cd04301">
    <property type="entry name" value="NAT_SF"/>
    <property type="match status" value="1"/>
</dbReference>
<reference evidence="2 3" key="1">
    <citation type="submission" date="2021-07" db="EMBL/GenBank/DDBJ databases">
        <title>Paraburkholderia edwinii protects Aspergillus sp. from phenazines by acting as a toxin sponge.</title>
        <authorList>
            <person name="Dahlstrom K.M."/>
            <person name="Newman D.K."/>
        </authorList>
    </citation>
    <scope>NUCLEOTIDE SEQUENCE [LARGE SCALE GENOMIC DNA]</scope>
    <source>
        <strain evidence="2 3">Pe01</strain>
    </source>
</reference>
<feature type="domain" description="N-acetyltransferase" evidence="1">
    <location>
        <begin position="92"/>
        <end position="237"/>
    </location>
</feature>
<dbReference type="InterPro" id="IPR000182">
    <property type="entry name" value="GNAT_dom"/>
</dbReference>
<dbReference type="Gene3D" id="3.40.630.30">
    <property type="match status" value="1"/>
</dbReference>
<proteinExistence type="predicted"/>
<organism evidence="2 3">
    <name type="scientific">Paraburkholderia edwinii</name>
    <dbReference type="NCBI Taxonomy" id="2861782"/>
    <lineage>
        <taxon>Bacteria</taxon>
        <taxon>Pseudomonadati</taxon>
        <taxon>Pseudomonadota</taxon>
        <taxon>Betaproteobacteria</taxon>
        <taxon>Burkholderiales</taxon>
        <taxon>Burkholderiaceae</taxon>
        <taxon>Paraburkholderia</taxon>
    </lineage>
</organism>
<keyword evidence="2" id="KW-0012">Acyltransferase</keyword>
<keyword evidence="2" id="KW-0808">Transferase</keyword>
<protein>
    <submittedName>
        <fullName evidence="2">GNAT family N-acetyltransferase</fullName>
        <ecNumber evidence="2">2.3.1.-</ecNumber>
    </submittedName>
</protein>
<name>A0ABX8V3B1_9BURK</name>
<evidence type="ECO:0000313" key="2">
    <source>
        <dbReference type="EMBL" id="QYD73734.1"/>
    </source>
</evidence>
<evidence type="ECO:0000313" key="3">
    <source>
        <dbReference type="Proteomes" id="UP000826462"/>
    </source>
</evidence>
<dbReference type="Pfam" id="PF08445">
    <property type="entry name" value="FR47"/>
    <property type="match status" value="1"/>
</dbReference>
<dbReference type="InterPro" id="IPR016181">
    <property type="entry name" value="Acyl_CoA_acyltransferase"/>
</dbReference>
<dbReference type="GO" id="GO:0016746">
    <property type="term" value="F:acyltransferase activity"/>
    <property type="evidence" value="ECO:0007669"/>
    <property type="project" value="UniProtKB-KW"/>
</dbReference>
<dbReference type="InterPro" id="IPR013653">
    <property type="entry name" value="GCN5-like_dom"/>
</dbReference>